<keyword evidence="6" id="KW-0067">ATP-binding</keyword>
<dbReference type="PANTHER" id="PTHR23359">
    <property type="entry name" value="NUCLEOTIDE KINASE"/>
    <property type="match status" value="1"/>
</dbReference>
<evidence type="ECO:0000313" key="8">
    <source>
        <dbReference type="Proteomes" id="UP000228867"/>
    </source>
</evidence>
<keyword evidence="2" id="KW-0545">Nucleotide biosynthesis</keyword>
<dbReference type="SUPFAM" id="SSF52540">
    <property type="entry name" value="P-loop containing nucleoside triphosphate hydrolases"/>
    <property type="match status" value="1"/>
</dbReference>
<comment type="catalytic activity">
    <reaction evidence="6">
        <text>AMP + ATP = 2 ADP</text>
        <dbReference type="Rhea" id="RHEA:12973"/>
        <dbReference type="ChEBI" id="CHEBI:30616"/>
        <dbReference type="ChEBI" id="CHEBI:456215"/>
        <dbReference type="ChEBI" id="CHEBI:456216"/>
        <dbReference type="EC" id="2.7.4.3"/>
    </reaction>
</comment>
<evidence type="ECO:0000256" key="5">
    <source>
        <dbReference type="RuleBase" id="RU003330"/>
    </source>
</evidence>
<gene>
    <name evidence="7" type="ORF">COV54_00210</name>
</gene>
<comment type="caution">
    <text evidence="7">The sequence shown here is derived from an EMBL/GenBank/DDBJ whole genome shotgun (WGS) entry which is preliminary data.</text>
</comment>
<dbReference type="EMBL" id="PCWR01000007">
    <property type="protein sequence ID" value="PIR07578.1"/>
    <property type="molecule type" value="Genomic_DNA"/>
</dbReference>
<dbReference type="GO" id="GO:0005737">
    <property type="term" value="C:cytoplasm"/>
    <property type="evidence" value="ECO:0007669"/>
    <property type="project" value="UniProtKB-SubCell"/>
</dbReference>
<dbReference type="Gene3D" id="3.40.50.300">
    <property type="entry name" value="P-loop containing nucleotide triphosphate hydrolases"/>
    <property type="match status" value="1"/>
</dbReference>
<comment type="subcellular location">
    <subcellularLocation>
        <location evidence="6">Cytoplasm</location>
    </subcellularLocation>
</comment>
<dbReference type="GO" id="GO:0005524">
    <property type="term" value="F:ATP binding"/>
    <property type="evidence" value="ECO:0007669"/>
    <property type="project" value="UniProtKB-KW"/>
</dbReference>
<evidence type="ECO:0000256" key="2">
    <source>
        <dbReference type="ARBA" id="ARBA00022727"/>
    </source>
</evidence>
<dbReference type="CDD" id="cd01428">
    <property type="entry name" value="ADK"/>
    <property type="match status" value="1"/>
</dbReference>
<dbReference type="Pfam" id="PF00406">
    <property type="entry name" value="ADK"/>
    <property type="match status" value="1"/>
</dbReference>
<dbReference type="EC" id="2.7.4.3" evidence="6"/>
<accession>A0A2H0NFA3</accession>
<protein>
    <recommendedName>
        <fullName evidence="6">Adenylate kinase</fullName>
        <ecNumber evidence="6">2.7.4.3</ecNumber>
    </recommendedName>
</protein>
<evidence type="ECO:0000256" key="3">
    <source>
        <dbReference type="ARBA" id="ARBA00022741"/>
    </source>
</evidence>
<comment type="subunit">
    <text evidence="6">Monomer.</text>
</comment>
<keyword evidence="3 6" id="KW-0547">Nucleotide-binding</keyword>
<dbReference type="PRINTS" id="PR00094">
    <property type="entry name" value="ADENYLTKNASE"/>
</dbReference>
<keyword evidence="1 5" id="KW-0808">Transferase</keyword>
<evidence type="ECO:0000256" key="6">
    <source>
        <dbReference type="RuleBase" id="RU003331"/>
    </source>
</evidence>
<evidence type="ECO:0000256" key="4">
    <source>
        <dbReference type="ARBA" id="ARBA00022777"/>
    </source>
</evidence>
<sequence length="227" mass="26045">MMKKVVIIFGPPGSGKGTQAELLARKFNFVHFDTGRYEENLLYAPGALKDPVLQRERKNFDTGKLCTPSWILKTIKQATEKIAQSGQNIVYSGSPRTMFEAFGDSRHQGLIALLNKLYGRKNILILKLNIPDKISIKRNSERWVCSVCGLPLLARARIKNCAFCGGKMRKRSLDNPEVIKIRLKEYRSRTFPVFQELKRRGYKIQEVNAQKLPYLIFQKISEIIQQI</sequence>
<dbReference type="GO" id="GO:0004017">
    <property type="term" value="F:AMP kinase activity"/>
    <property type="evidence" value="ECO:0007669"/>
    <property type="project" value="UniProtKB-EC"/>
</dbReference>
<evidence type="ECO:0000313" key="7">
    <source>
        <dbReference type="EMBL" id="PIR07578.1"/>
    </source>
</evidence>
<evidence type="ECO:0000256" key="1">
    <source>
        <dbReference type="ARBA" id="ARBA00022679"/>
    </source>
</evidence>
<dbReference type="AlphaFoldDB" id="A0A2H0NFA3"/>
<dbReference type="InterPro" id="IPR000850">
    <property type="entry name" value="Adenylat/UMP-CMP_kin"/>
</dbReference>
<dbReference type="Proteomes" id="UP000228867">
    <property type="component" value="Unassembled WGS sequence"/>
</dbReference>
<keyword evidence="4 5" id="KW-0418">Kinase</keyword>
<dbReference type="InterPro" id="IPR027417">
    <property type="entry name" value="P-loop_NTPase"/>
</dbReference>
<organism evidence="7 8">
    <name type="scientific">Candidatus Jorgensenbacteria bacterium CG11_big_fil_rev_8_21_14_0_20_38_23</name>
    <dbReference type="NCBI Taxonomy" id="1974594"/>
    <lineage>
        <taxon>Bacteria</taxon>
        <taxon>Candidatus Joergenseniibacteriota</taxon>
    </lineage>
</organism>
<comment type="similarity">
    <text evidence="5">Belongs to the adenylate kinase family.</text>
</comment>
<name>A0A2H0NFA3_9BACT</name>
<proteinExistence type="inferred from homology"/>
<reference evidence="7 8" key="1">
    <citation type="submission" date="2017-09" db="EMBL/GenBank/DDBJ databases">
        <title>Depth-based differentiation of microbial function through sediment-hosted aquifers and enrichment of novel symbionts in the deep terrestrial subsurface.</title>
        <authorList>
            <person name="Probst A.J."/>
            <person name="Ladd B."/>
            <person name="Jarett J.K."/>
            <person name="Geller-Mcgrath D.E."/>
            <person name="Sieber C.M."/>
            <person name="Emerson J.B."/>
            <person name="Anantharaman K."/>
            <person name="Thomas B.C."/>
            <person name="Malmstrom R."/>
            <person name="Stieglmeier M."/>
            <person name="Klingl A."/>
            <person name="Woyke T."/>
            <person name="Ryan C.M."/>
            <person name="Banfield J.F."/>
        </authorList>
    </citation>
    <scope>NUCLEOTIDE SEQUENCE [LARGE SCALE GENOMIC DNA]</scope>
    <source>
        <strain evidence="7">CG11_big_fil_rev_8_21_14_0_20_38_23</strain>
    </source>
</reference>